<sequence>MTLDPAETLQLSPAAGCEGEDADDIARSQLDKYYSEIGLWGSLRWLLSIVLLSASARIVDIDSIPSLKPFAIFNVVCACIHLVTVSPLLKRPHSATNPRPPTVWLVQFISLMVLNIVALALSIVMMVMAYEFRKEKHPSGGMCRHKGGHHRPCMSDRSATFDMCVLSFCISIAIMVRFTARQIQERYEYIMAAHAAVDSMTAWKSCWAQWKVFMRGWRAGMEQK</sequence>
<evidence type="ECO:0000313" key="2">
    <source>
        <dbReference type="EMBL" id="CAH0053943.1"/>
    </source>
</evidence>
<dbReference type="Proteomes" id="UP000775872">
    <property type="component" value="Unassembled WGS sequence"/>
</dbReference>
<dbReference type="AlphaFoldDB" id="A0A9N9ZE65"/>
<keyword evidence="1" id="KW-0812">Transmembrane</keyword>
<comment type="caution">
    <text evidence="2">The sequence shown here is derived from an EMBL/GenBank/DDBJ whole genome shotgun (WGS) entry which is preliminary data.</text>
</comment>
<feature type="transmembrane region" description="Helical" evidence="1">
    <location>
        <begin position="109"/>
        <end position="130"/>
    </location>
</feature>
<feature type="transmembrane region" description="Helical" evidence="1">
    <location>
        <begin position="159"/>
        <end position="180"/>
    </location>
</feature>
<reference evidence="3" key="1">
    <citation type="submission" date="2019-06" db="EMBL/GenBank/DDBJ databases">
        <authorList>
            <person name="Broberg M."/>
        </authorList>
    </citation>
    <scope>NUCLEOTIDE SEQUENCE [LARGE SCALE GENOMIC DNA]</scope>
</reference>
<organism evidence="2 3">
    <name type="scientific">Clonostachys solani</name>
    <dbReference type="NCBI Taxonomy" id="160281"/>
    <lineage>
        <taxon>Eukaryota</taxon>
        <taxon>Fungi</taxon>
        <taxon>Dikarya</taxon>
        <taxon>Ascomycota</taxon>
        <taxon>Pezizomycotina</taxon>
        <taxon>Sordariomycetes</taxon>
        <taxon>Hypocreomycetidae</taxon>
        <taxon>Hypocreales</taxon>
        <taxon>Bionectriaceae</taxon>
        <taxon>Clonostachys</taxon>
    </lineage>
</organism>
<dbReference type="EMBL" id="CABFOC020000046">
    <property type="protein sequence ID" value="CAH0053943.1"/>
    <property type="molecule type" value="Genomic_DNA"/>
</dbReference>
<gene>
    <name evidence="2" type="ORF">CSOL1703_00015130</name>
</gene>
<proteinExistence type="predicted"/>
<dbReference type="OrthoDB" id="10503896at2759"/>
<keyword evidence="3" id="KW-1185">Reference proteome</keyword>
<evidence type="ECO:0000313" key="3">
    <source>
        <dbReference type="Proteomes" id="UP000775872"/>
    </source>
</evidence>
<accession>A0A9N9ZE65</accession>
<name>A0A9N9ZE65_9HYPO</name>
<protein>
    <submittedName>
        <fullName evidence="2">Uncharacterized protein</fullName>
    </submittedName>
</protein>
<keyword evidence="1" id="KW-1133">Transmembrane helix</keyword>
<reference evidence="2 3" key="2">
    <citation type="submission" date="2021-10" db="EMBL/GenBank/DDBJ databases">
        <authorList>
            <person name="Piombo E."/>
        </authorList>
    </citation>
    <scope>NUCLEOTIDE SEQUENCE [LARGE SCALE GENOMIC DNA]</scope>
</reference>
<feature type="transmembrane region" description="Helical" evidence="1">
    <location>
        <begin position="71"/>
        <end position="89"/>
    </location>
</feature>
<feature type="transmembrane region" description="Helical" evidence="1">
    <location>
        <begin position="37"/>
        <end position="59"/>
    </location>
</feature>
<evidence type="ECO:0000256" key="1">
    <source>
        <dbReference type="SAM" id="Phobius"/>
    </source>
</evidence>
<keyword evidence="1" id="KW-0472">Membrane</keyword>